<evidence type="ECO:0000256" key="5">
    <source>
        <dbReference type="ARBA" id="ARBA00022679"/>
    </source>
</evidence>
<evidence type="ECO:0000256" key="9">
    <source>
        <dbReference type="ARBA" id="ARBA00023027"/>
    </source>
</evidence>
<dbReference type="SUPFAM" id="SSF52374">
    <property type="entry name" value="Nucleotidylyl transferase"/>
    <property type="match status" value="1"/>
</dbReference>
<evidence type="ECO:0000259" key="12">
    <source>
        <dbReference type="Pfam" id="PF01467"/>
    </source>
</evidence>
<evidence type="ECO:0000256" key="11">
    <source>
        <dbReference type="HAMAP-Rule" id="MF_00244"/>
    </source>
</evidence>
<dbReference type="NCBIfam" id="TIGR00482">
    <property type="entry name" value="nicotinate (nicotinamide) nucleotide adenylyltransferase"/>
    <property type="match status" value="1"/>
</dbReference>
<evidence type="ECO:0000256" key="10">
    <source>
        <dbReference type="ARBA" id="ARBA00048721"/>
    </source>
</evidence>
<keyword evidence="8 11" id="KW-0067">ATP-binding</keyword>
<organism evidence="13 14">
    <name type="scientific">Alloprevotella tannerae ATCC 51259</name>
    <dbReference type="NCBI Taxonomy" id="626522"/>
    <lineage>
        <taxon>Bacteria</taxon>
        <taxon>Pseudomonadati</taxon>
        <taxon>Bacteroidota</taxon>
        <taxon>Bacteroidia</taxon>
        <taxon>Bacteroidales</taxon>
        <taxon>Prevotellaceae</taxon>
        <taxon>Alloprevotella</taxon>
    </lineage>
</organism>
<keyword evidence="5 11" id="KW-0808">Transferase</keyword>
<comment type="pathway">
    <text evidence="2 11">Cofactor biosynthesis; NAD(+) biosynthesis; deamido-NAD(+) from nicotinate D-ribonucleotide: step 1/1.</text>
</comment>
<evidence type="ECO:0000313" key="13">
    <source>
        <dbReference type="EMBL" id="EEX71102.1"/>
    </source>
</evidence>
<dbReference type="RefSeq" id="WP_006255621.1">
    <property type="nucleotide sequence ID" value="NZ_GG700643.1"/>
</dbReference>
<dbReference type="InterPro" id="IPR004821">
    <property type="entry name" value="Cyt_trans-like"/>
</dbReference>
<evidence type="ECO:0000256" key="4">
    <source>
        <dbReference type="ARBA" id="ARBA00022642"/>
    </source>
</evidence>
<dbReference type="PANTHER" id="PTHR39321">
    <property type="entry name" value="NICOTINATE-NUCLEOTIDE ADENYLYLTRANSFERASE-RELATED"/>
    <property type="match status" value="1"/>
</dbReference>
<gene>
    <name evidence="11 13" type="primary">nadD</name>
    <name evidence="13" type="ORF">GCWU000325_01840</name>
</gene>
<comment type="caution">
    <text evidence="13">The sequence shown here is derived from an EMBL/GenBank/DDBJ whole genome shotgun (WGS) entry which is preliminary data.</text>
</comment>
<dbReference type="UniPathway" id="UPA00253">
    <property type="reaction ID" value="UER00332"/>
</dbReference>
<feature type="domain" description="Cytidyltransferase-like" evidence="12">
    <location>
        <begin position="6"/>
        <end position="164"/>
    </location>
</feature>
<keyword evidence="14" id="KW-1185">Reference proteome</keyword>
<dbReference type="PANTHER" id="PTHR39321:SF3">
    <property type="entry name" value="PHOSPHOPANTETHEINE ADENYLYLTRANSFERASE"/>
    <property type="match status" value="1"/>
</dbReference>
<keyword evidence="9 11" id="KW-0520">NAD</keyword>
<dbReference type="HAMAP" id="MF_00244">
    <property type="entry name" value="NaMN_adenylyltr"/>
    <property type="match status" value="1"/>
</dbReference>
<dbReference type="EC" id="2.7.7.18" evidence="11"/>
<dbReference type="InterPro" id="IPR014729">
    <property type="entry name" value="Rossmann-like_a/b/a_fold"/>
</dbReference>
<dbReference type="Pfam" id="PF01467">
    <property type="entry name" value="CTP_transf_like"/>
    <property type="match status" value="1"/>
</dbReference>
<name>C9LHY6_9BACT</name>
<dbReference type="InterPro" id="IPR005248">
    <property type="entry name" value="NadD/NMNAT"/>
</dbReference>
<evidence type="ECO:0000256" key="6">
    <source>
        <dbReference type="ARBA" id="ARBA00022695"/>
    </source>
</evidence>
<dbReference type="GO" id="GO:0005524">
    <property type="term" value="F:ATP binding"/>
    <property type="evidence" value="ECO:0007669"/>
    <property type="project" value="UniProtKB-KW"/>
</dbReference>
<evidence type="ECO:0000256" key="7">
    <source>
        <dbReference type="ARBA" id="ARBA00022741"/>
    </source>
</evidence>
<dbReference type="HOGENOM" id="CLU_069765_3_3_10"/>
<protein>
    <recommendedName>
        <fullName evidence="11">Probable nicotinate-nucleotide adenylyltransferase</fullName>
        <ecNumber evidence="11">2.7.7.18</ecNumber>
    </recommendedName>
    <alternativeName>
        <fullName evidence="11">Deamido-NAD(+) diphosphorylase</fullName>
    </alternativeName>
    <alternativeName>
        <fullName evidence="11">Deamido-NAD(+) pyrophosphorylase</fullName>
    </alternativeName>
    <alternativeName>
        <fullName evidence="11">Nicotinate mononucleotide adenylyltransferase</fullName>
        <shortName evidence="11">NaMN adenylyltransferase</shortName>
    </alternativeName>
</protein>
<dbReference type="CDD" id="cd02165">
    <property type="entry name" value="NMNAT"/>
    <property type="match status" value="1"/>
</dbReference>
<dbReference type="GO" id="GO:0004515">
    <property type="term" value="F:nicotinate-nucleotide adenylyltransferase activity"/>
    <property type="evidence" value="ECO:0007669"/>
    <property type="project" value="UniProtKB-UniRule"/>
</dbReference>
<dbReference type="GO" id="GO:0009435">
    <property type="term" value="P:NAD+ biosynthetic process"/>
    <property type="evidence" value="ECO:0007669"/>
    <property type="project" value="UniProtKB-UniRule"/>
</dbReference>
<evidence type="ECO:0000256" key="2">
    <source>
        <dbReference type="ARBA" id="ARBA00005019"/>
    </source>
</evidence>
<dbReference type="EMBL" id="ACIJ02000022">
    <property type="protein sequence ID" value="EEX71102.1"/>
    <property type="molecule type" value="Genomic_DNA"/>
</dbReference>
<dbReference type="GeneID" id="84576648"/>
<dbReference type="STRING" id="626522.GCWU000325_01840"/>
<evidence type="ECO:0000256" key="8">
    <source>
        <dbReference type="ARBA" id="ARBA00022840"/>
    </source>
</evidence>
<dbReference type="eggNOG" id="COG1057">
    <property type="taxonomic scope" value="Bacteria"/>
</dbReference>
<reference evidence="13" key="1">
    <citation type="submission" date="2009-09" db="EMBL/GenBank/DDBJ databases">
        <authorList>
            <person name="Weinstock G."/>
            <person name="Sodergren E."/>
            <person name="Clifton S."/>
            <person name="Fulton L."/>
            <person name="Fulton B."/>
            <person name="Courtney L."/>
            <person name="Fronick C."/>
            <person name="Harrison M."/>
            <person name="Strong C."/>
            <person name="Farmer C."/>
            <person name="Delahaunty K."/>
            <person name="Markovic C."/>
            <person name="Hall O."/>
            <person name="Minx P."/>
            <person name="Tomlinson C."/>
            <person name="Mitreva M."/>
            <person name="Nelson J."/>
            <person name="Hou S."/>
            <person name="Wollam A."/>
            <person name="Pepin K.H."/>
            <person name="Johnson M."/>
            <person name="Bhonagiri V."/>
            <person name="Nash W.E."/>
            <person name="Warren W."/>
            <person name="Chinwalla A."/>
            <person name="Mardis E.R."/>
            <person name="Wilson R.K."/>
        </authorList>
    </citation>
    <scope>NUCLEOTIDE SEQUENCE [LARGE SCALE GENOMIC DNA]</scope>
    <source>
        <strain evidence="13">ATCC 51259</strain>
    </source>
</reference>
<sequence>MKRIGIFGGSFNPIHKGHIHIGLKAIADKEVDEIHYLVSPQNPLKCDQQLLDEQLRFSLTIKALADYPLLKASDFEFHLPRPSFTWKTMDALRQHYPADQLVLLIGADNWLLFDRWANHDQLLANYQFLIYPRDGYEVTATDLPANVRLLDAPIYPYSSTMIRQAVQTGGDIAEMVPDAIKDDVKRLYGV</sequence>
<comment type="function">
    <text evidence="1 11">Catalyzes the reversible adenylation of nicotinate mononucleotide (NaMN) to nicotinic acid adenine dinucleotide (NaAD).</text>
</comment>
<accession>C9LHY6</accession>
<evidence type="ECO:0000313" key="14">
    <source>
        <dbReference type="Proteomes" id="UP000003460"/>
    </source>
</evidence>
<dbReference type="OrthoDB" id="5295945at2"/>
<dbReference type="Gene3D" id="3.40.50.620">
    <property type="entry name" value="HUPs"/>
    <property type="match status" value="1"/>
</dbReference>
<proteinExistence type="inferred from homology"/>
<dbReference type="Proteomes" id="UP000003460">
    <property type="component" value="Unassembled WGS sequence"/>
</dbReference>
<comment type="catalytic activity">
    <reaction evidence="10 11">
        <text>nicotinate beta-D-ribonucleotide + ATP + H(+) = deamido-NAD(+) + diphosphate</text>
        <dbReference type="Rhea" id="RHEA:22860"/>
        <dbReference type="ChEBI" id="CHEBI:15378"/>
        <dbReference type="ChEBI" id="CHEBI:30616"/>
        <dbReference type="ChEBI" id="CHEBI:33019"/>
        <dbReference type="ChEBI" id="CHEBI:57502"/>
        <dbReference type="ChEBI" id="CHEBI:58437"/>
        <dbReference type="EC" id="2.7.7.18"/>
    </reaction>
</comment>
<keyword evidence="7 11" id="KW-0547">Nucleotide-binding</keyword>
<comment type="similarity">
    <text evidence="3 11">Belongs to the NadD family.</text>
</comment>
<dbReference type="AlphaFoldDB" id="C9LHY6"/>
<evidence type="ECO:0000256" key="3">
    <source>
        <dbReference type="ARBA" id="ARBA00009014"/>
    </source>
</evidence>
<keyword evidence="4 11" id="KW-0662">Pyridine nucleotide biosynthesis</keyword>
<evidence type="ECO:0000256" key="1">
    <source>
        <dbReference type="ARBA" id="ARBA00002324"/>
    </source>
</evidence>
<keyword evidence="6 11" id="KW-0548">Nucleotidyltransferase</keyword>